<gene>
    <name evidence="1" type="ORF">Clopa_0556</name>
</gene>
<dbReference type="KEGG" id="cpas:Clopa_0556"/>
<evidence type="ECO:0000313" key="1">
    <source>
        <dbReference type="EMBL" id="AGK95604.1"/>
    </source>
</evidence>
<dbReference type="RefSeq" id="WP_015613931.1">
    <property type="nucleotide sequence ID" value="NC_021182.1"/>
</dbReference>
<dbReference type="EMBL" id="CP003261">
    <property type="protein sequence ID" value="AGK95604.1"/>
    <property type="molecule type" value="Genomic_DNA"/>
</dbReference>
<proteinExistence type="predicted"/>
<dbReference type="AlphaFoldDB" id="R4K501"/>
<name>R4K501_CLOPA</name>
<sequence length="40" mass="4552">MTRKYDVGEIMTLEEAVIFQNEGVAIVVTDGKFVEVYVEE</sequence>
<protein>
    <submittedName>
        <fullName evidence="1">Uncharacterized protein</fullName>
    </submittedName>
</protein>
<accession>R4K501</accession>
<organism evidence="1 2">
    <name type="scientific">Clostridium pasteurianum BC1</name>
    <dbReference type="NCBI Taxonomy" id="86416"/>
    <lineage>
        <taxon>Bacteria</taxon>
        <taxon>Bacillati</taxon>
        <taxon>Bacillota</taxon>
        <taxon>Clostridia</taxon>
        <taxon>Eubacteriales</taxon>
        <taxon>Clostridiaceae</taxon>
        <taxon>Clostridium</taxon>
    </lineage>
</organism>
<dbReference type="STRING" id="86416.Clopa_0556"/>
<reference evidence="1 2" key="1">
    <citation type="submission" date="2012-01" db="EMBL/GenBank/DDBJ databases">
        <title>Complete sequence of chromosome of Clostridium pasteurianum BC1.</title>
        <authorList>
            <consortium name="US DOE Joint Genome Institute"/>
            <person name="Lucas S."/>
            <person name="Han J."/>
            <person name="Lapidus A."/>
            <person name="Cheng J.-F."/>
            <person name="Goodwin L."/>
            <person name="Pitluck S."/>
            <person name="Peters L."/>
            <person name="Mikhailova N."/>
            <person name="Teshima H."/>
            <person name="Detter J.C."/>
            <person name="Han C."/>
            <person name="Tapia R."/>
            <person name="Land M."/>
            <person name="Hauser L."/>
            <person name="Kyrpides N."/>
            <person name="Ivanova N."/>
            <person name="Pagani I."/>
            <person name="Dunn J."/>
            <person name="Taghavi S."/>
            <person name="Francis A."/>
            <person name="van der Lelie D."/>
            <person name="Woyke T."/>
        </authorList>
    </citation>
    <scope>NUCLEOTIDE SEQUENCE [LARGE SCALE GENOMIC DNA]</scope>
    <source>
        <strain evidence="1 2">BC1</strain>
    </source>
</reference>
<dbReference type="PATRIC" id="fig|86416.3.peg.536"/>
<dbReference type="Proteomes" id="UP000013523">
    <property type="component" value="Chromosome"/>
</dbReference>
<evidence type="ECO:0000313" key="2">
    <source>
        <dbReference type="Proteomes" id="UP000013523"/>
    </source>
</evidence>
<keyword evidence="2" id="KW-1185">Reference proteome</keyword>
<dbReference type="HOGENOM" id="CLU_219342_0_0_9"/>